<evidence type="ECO:0000313" key="2">
    <source>
        <dbReference type="EMBL" id="HIQ64052.1"/>
    </source>
</evidence>
<dbReference type="Proteomes" id="UP000886819">
    <property type="component" value="Unassembled WGS sequence"/>
</dbReference>
<dbReference type="InterPro" id="IPR007395">
    <property type="entry name" value="Zn_peptidase_2"/>
</dbReference>
<protein>
    <submittedName>
        <fullName evidence="2">Zinc metallopeptidase</fullName>
    </submittedName>
</protein>
<feature type="transmembrane region" description="Helical" evidence="1">
    <location>
        <begin position="148"/>
        <end position="166"/>
    </location>
</feature>
<evidence type="ECO:0000256" key="1">
    <source>
        <dbReference type="SAM" id="Phobius"/>
    </source>
</evidence>
<feature type="transmembrane region" description="Helical" evidence="1">
    <location>
        <begin position="121"/>
        <end position="141"/>
    </location>
</feature>
<dbReference type="Pfam" id="PF04298">
    <property type="entry name" value="Zn_peptidase_2"/>
    <property type="match status" value="1"/>
</dbReference>
<evidence type="ECO:0000313" key="3">
    <source>
        <dbReference type="Proteomes" id="UP000886819"/>
    </source>
</evidence>
<gene>
    <name evidence="2" type="ORF">IAA66_10820</name>
</gene>
<dbReference type="PANTHER" id="PTHR36434:SF1">
    <property type="entry name" value="MEMBRANE PROTEASE YUGP-RELATED"/>
    <property type="match status" value="1"/>
</dbReference>
<reference evidence="2" key="1">
    <citation type="submission" date="2020-10" db="EMBL/GenBank/DDBJ databases">
        <authorList>
            <person name="Gilroy R."/>
        </authorList>
    </citation>
    <scope>NUCLEOTIDE SEQUENCE</scope>
    <source>
        <strain evidence="2">ChiHile30-977</strain>
    </source>
</reference>
<keyword evidence="1" id="KW-1133">Transmembrane helix</keyword>
<feature type="transmembrane region" description="Helical" evidence="1">
    <location>
        <begin position="203"/>
        <end position="222"/>
    </location>
</feature>
<dbReference type="PANTHER" id="PTHR36434">
    <property type="entry name" value="MEMBRANE PROTEASE YUGP-RELATED"/>
    <property type="match status" value="1"/>
</dbReference>
<sequence length="231" mass="25439">MYGFYYDPTMLLLIPGLLLALWAQIKTQSTFRRYARVPSQRGMTAAQVAQDMLRRDGITDVVVERTAGSLTDHFDPRSNVLRLSEDVYDSTSLAALGVAAHEVGHVMQHQEGYLPLRLRSAVVPVAQIGSYAAWPLFFLGLLFSWEPLVLAGIIIFAAVVAFYLVTLPVEFNASHRAIAALEGGGYLTYEETRPARKVLNAAGLTYVAAALQAFLQLLRLLLIAGGRRSRD</sequence>
<keyword evidence="1" id="KW-0812">Transmembrane</keyword>
<keyword evidence="1" id="KW-0472">Membrane</keyword>
<proteinExistence type="predicted"/>
<reference evidence="2" key="2">
    <citation type="journal article" date="2021" name="PeerJ">
        <title>Extensive microbial diversity within the chicken gut microbiome revealed by metagenomics and culture.</title>
        <authorList>
            <person name="Gilroy R."/>
            <person name="Ravi A."/>
            <person name="Getino M."/>
            <person name="Pursley I."/>
            <person name="Horton D.L."/>
            <person name="Alikhan N.F."/>
            <person name="Baker D."/>
            <person name="Gharbi K."/>
            <person name="Hall N."/>
            <person name="Watson M."/>
            <person name="Adriaenssens E.M."/>
            <person name="Foster-Nyarko E."/>
            <person name="Jarju S."/>
            <person name="Secka A."/>
            <person name="Antonio M."/>
            <person name="Oren A."/>
            <person name="Chaudhuri R.R."/>
            <person name="La Ragione R."/>
            <person name="Hildebrand F."/>
            <person name="Pallen M.J."/>
        </authorList>
    </citation>
    <scope>NUCLEOTIDE SEQUENCE</scope>
    <source>
        <strain evidence="2">ChiHile30-977</strain>
    </source>
</reference>
<organism evidence="2 3">
    <name type="scientific">Candidatus Avichristensenella intestinipullorum</name>
    <dbReference type="NCBI Taxonomy" id="2840693"/>
    <lineage>
        <taxon>Bacteria</taxon>
        <taxon>Bacillati</taxon>
        <taxon>Bacillota</taxon>
        <taxon>Clostridia</taxon>
        <taxon>Candidatus Avichristensenella</taxon>
    </lineage>
</organism>
<dbReference type="AlphaFoldDB" id="A0A9D0YXS1"/>
<accession>A0A9D0YXS1</accession>
<comment type="caution">
    <text evidence="2">The sequence shown here is derived from an EMBL/GenBank/DDBJ whole genome shotgun (WGS) entry which is preliminary data.</text>
</comment>
<name>A0A9D0YXS1_9FIRM</name>
<dbReference type="EMBL" id="DVFI01000150">
    <property type="protein sequence ID" value="HIQ64052.1"/>
    <property type="molecule type" value="Genomic_DNA"/>
</dbReference>